<keyword evidence="4" id="KW-1185">Reference proteome</keyword>
<gene>
    <name evidence="3" type="ORF">R3I93_002929</name>
</gene>
<feature type="compositionally biased region" description="Polar residues" evidence="1">
    <location>
        <begin position="173"/>
        <end position="188"/>
    </location>
</feature>
<keyword evidence="2" id="KW-1133">Transmembrane helix</keyword>
<evidence type="ECO:0000256" key="1">
    <source>
        <dbReference type="SAM" id="MobiDB-lite"/>
    </source>
</evidence>
<evidence type="ECO:0000313" key="3">
    <source>
        <dbReference type="EMBL" id="KAK7172956.1"/>
    </source>
</evidence>
<feature type="transmembrane region" description="Helical" evidence="2">
    <location>
        <begin position="140"/>
        <end position="163"/>
    </location>
</feature>
<name>A0AAN9HEX8_9TELE</name>
<keyword evidence="2" id="KW-0472">Membrane</keyword>
<proteinExistence type="predicted"/>
<protein>
    <submittedName>
        <fullName evidence="3">Uncharacterized protein</fullName>
    </submittedName>
</protein>
<evidence type="ECO:0000313" key="4">
    <source>
        <dbReference type="Proteomes" id="UP001364617"/>
    </source>
</evidence>
<dbReference type="Proteomes" id="UP001364617">
    <property type="component" value="Unassembled WGS sequence"/>
</dbReference>
<organism evidence="3 4">
    <name type="scientific">Phoxinus phoxinus</name>
    <name type="common">Eurasian minnow</name>
    <dbReference type="NCBI Taxonomy" id="58324"/>
    <lineage>
        <taxon>Eukaryota</taxon>
        <taxon>Metazoa</taxon>
        <taxon>Chordata</taxon>
        <taxon>Craniata</taxon>
        <taxon>Vertebrata</taxon>
        <taxon>Euteleostomi</taxon>
        <taxon>Actinopterygii</taxon>
        <taxon>Neopterygii</taxon>
        <taxon>Teleostei</taxon>
        <taxon>Ostariophysi</taxon>
        <taxon>Cypriniformes</taxon>
        <taxon>Leuciscidae</taxon>
        <taxon>Phoxininae</taxon>
        <taxon>Phoxinus</taxon>
    </lineage>
</organism>
<reference evidence="3 4" key="1">
    <citation type="submission" date="2024-02" db="EMBL/GenBank/DDBJ databases">
        <title>Chromosome-level genome assembly of the Eurasian Minnow (Phoxinus phoxinus).</title>
        <authorList>
            <person name="Oriowo T.O."/>
            <person name="Martin S."/>
            <person name="Stange M."/>
            <person name="Chrysostomakis Y."/>
            <person name="Brown T."/>
            <person name="Winkler S."/>
            <person name="Kukowka S."/>
            <person name="Myers E.W."/>
            <person name="Bohne A."/>
        </authorList>
    </citation>
    <scope>NUCLEOTIDE SEQUENCE [LARGE SCALE GENOMIC DNA]</scope>
    <source>
        <strain evidence="3">ZFMK-TIS-60720</strain>
        <tissue evidence="3">Whole Organism</tissue>
    </source>
</reference>
<keyword evidence="2" id="KW-0812">Transmembrane</keyword>
<dbReference type="EMBL" id="JAYKXH010000003">
    <property type="protein sequence ID" value="KAK7172956.1"/>
    <property type="molecule type" value="Genomic_DNA"/>
</dbReference>
<sequence length="205" mass="22766">MRIGQTNPSLLTEQHRTHLLLFITLITGAFTDEDVIRAPLGGSATFKFKVTRDMTVSLAEWSRCPDHKVFVFSPIHGLTIINNSYAGRLFAKSNHSVILEKLQESDFVTYCYKLSTFPQGSLQGKINLEKRTEKGLPITVIISVGCGMGLLVLCGIIAGVVCYKKRRSNSALNGLPSGQSNKPKSTRTQSEEDMQNEDHNYLKMT</sequence>
<dbReference type="AlphaFoldDB" id="A0AAN9HEX8"/>
<dbReference type="Gene3D" id="2.60.40.10">
    <property type="entry name" value="Immunoglobulins"/>
    <property type="match status" value="1"/>
</dbReference>
<dbReference type="InterPro" id="IPR013783">
    <property type="entry name" value="Ig-like_fold"/>
</dbReference>
<comment type="caution">
    <text evidence="3">The sequence shown here is derived from an EMBL/GenBank/DDBJ whole genome shotgun (WGS) entry which is preliminary data.</text>
</comment>
<feature type="region of interest" description="Disordered" evidence="1">
    <location>
        <begin position="173"/>
        <end position="205"/>
    </location>
</feature>
<feature type="compositionally biased region" description="Basic and acidic residues" evidence="1">
    <location>
        <begin position="196"/>
        <end position="205"/>
    </location>
</feature>
<evidence type="ECO:0000256" key="2">
    <source>
        <dbReference type="SAM" id="Phobius"/>
    </source>
</evidence>
<accession>A0AAN9HEX8</accession>